<dbReference type="RefSeq" id="WP_200465178.1">
    <property type="nucleotide sequence ID" value="NZ_JAENRR010000024.1"/>
</dbReference>
<dbReference type="Proteomes" id="UP000605676">
    <property type="component" value="Unassembled WGS sequence"/>
</dbReference>
<comment type="caution">
    <text evidence="1">The sequence shown here is derived from an EMBL/GenBank/DDBJ whole genome shotgun (WGS) entry which is preliminary data.</text>
</comment>
<name>A0ABS1HJU6_9BACT</name>
<accession>A0ABS1HJU6</accession>
<sequence>MRNLFLFIHLTLGITCAAQSYKLYKGDTINYTDIHNHKQGIWIMLNSSGDEILEQGLYESNKKDGYWVSYYPGGQVKHKITYKNGKAIGPAEFYYENGLISEQGIWHINHWKGNYKFYNKSGRLAYDWNYDESGNRTGTQKYYHDNGTLKYTGEWNEGKATGTLKIYDDQGKLITERVYNNGEFQENKAITEYITTDEVAPQQTLTEQKHSETFKGTGKHTIYNLHGLVEKQGFFVNGKIFTGTHCFYNEGKEITKVIHYQNGNVVKTEEF</sequence>
<dbReference type="EMBL" id="JAENRR010000024">
    <property type="protein sequence ID" value="MBK3517949.1"/>
    <property type="molecule type" value="Genomic_DNA"/>
</dbReference>
<dbReference type="InterPro" id="IPR011652">
    <property type="entry name" value="MORN_2"/>
</dbReference>
<protein>
    <submittedName>
        <fullName evidence="1">Toxin-antitoxin system YwqK family antitoxin</fullName>
    </submittedName>
</protein>
<proteinExistence type="predicted"/>
<organism evidence="1 2">
    <name type="scientific">Carboxylicivirga marina</name>
    <dbReference type="NCBI Taxonomy" id="2800988"/>
    <lineage>
        <taxon>Bacteria</taxon>
        <taxon>Pseudomonadati</taxon>
        <taxon>Bacteroidota</taxon>
        <taxon>Bacteroidia</taxon>
        <taxon>Marinilabiliales</taxon>
        <taxon>Marinilabiliaceae</taxon>
        <taxon>Carboxylicivirga</taxon>
    </lineage>
</organism>
<dbReference type="Pfam" id="PF07661">
    <property type="entry name" value="MORN_2"/>
    <property type="match status" value="3"/>
</dbReference>
<keyword evidence="2" id="KW-1185">Reference proteome</keyword>
<gene>
    <name evidence="1" type="ORF">JIV24_11450</name>
</gene>
<evidence type="ECO:0000313" key="2">
    <source>
        <dbReference type="Proteomes" id="UP000605676"/>
    </source>
</evidence>
<dbReference type="SUPFAM" id="SSF82185">
    <property type="entry name" value="Histone H3 K4-specific methyltransferase SET7/9 N-terminal domain"/>
    <property type="match status" value="2"/>
</dbReference>
<evidence type="ECO:0000313" key="1">
    <source>
        <dbReference type="EMBL" id="MBK3517949.1"/>
    </source>
</evidence>
<dbReference type="Gene3D" id="3.90.930.1">
    <property type="match status" value="2"/>
</dbReference>
<reference evidence="1 2" key="1">
    <citation type="submission" date="2021-01" db="EMBL/GenBank/DDBJ databases">
        <title>Carboxyliciviraga sp.nov., isolated from coastal sediments.</title>
        <authorList>
            <person name="Lu D."/>
            <person name="Zhang T."/>
        </authorList>
    </citation>
    <scope>NUCLEOTIDE SEQUENCE [LARGE SCALE GENOMIC DNA]</scope>
    <source>
        <strain evidence="1 2">N1Y132</strain>
    </source>
</reference>